<accession>A0A9X1QKR5</accession>
<keyword evidence="1" id="KW-0732">Signal</keyword>
<evidence type="ECO:0000256" key="1">
    <source>
        <dbReference type="SAM" id="SignalP"/>
    </source>
</evidence>
<dbReference type="RefSeq" id="WP_235067707.1">
    <property type="nucleotide sequence ID" value="NZ_JAKFGM010000002.1"/>
</dbReference>
<protein>
    <submittedName>
        <fullName evidence="2">Acyloxyacyl hydrolase</fullName>
    </submittedName>
</protein>
<keyword evidence="2" id="KW-0378">Hydrolase</keyword>
<dbReference type="InterPro" id="IPR018550">
    <property type="entry name" value="Lipid-A_deacylase-rel"/>
</dbReference>
<name>A0A9X1QKR5_9SPHN</name>
<sequence>MKARRLLLATLAGLVASSPAHAGELFGGAYAHDIGTSFSRSGPEGGIDMQFGWRGGRIGRTPLQPYAFLSVNSAGDTHYGAVGLSAKFGNRIFVRPGLGIAVHTGSAANHFDPANDDIEFGSQILFEPEFGLGARMTDRLSIEASWVHMSHAHLFGRQNSGINNLGVRLTWQLR</sequence>
<dbReference type="Pfam" id="PF09411">
    <property type="entry name" value="PagL"/>
    <property type="match status" value="1"/>
</dbReference>
<proteinExistence type="predicted"/>
<feature type="signal peptide" evidence="1">
    <location>
        <begin position="1"/>
        <end position="22"/>
    </location>
</feature>
<gene>
    <name evidence="2" type="ORF">LVY65_08965</name>
</gene>
<organism evidence="2 3">
    <name type="scientific">Sphingomonas cremea</name>
    <dbReference type="NCBI Taxonomy" id="2904799"/>
    <lineage>
        <taxon>Bacteria</taxon>
        <taxon>Pseudomonadati</taxon>
        <taxon>Pseudomonadota</taxon>
        <taxon>Alphaproteobacteria</taxon>
        <taxon>Sphingomonadales</taxon>
        <taxon>Sphingomonadaceae</taxon>
        <taxon>Sphingomonas</taxon>
    </lineage>
</organism>
<dbReference type="GO" id="GO:0016787">
    <property type="term" value="F:hydrolase activity"/>
    <property type="evidence" value="ECO:0007669"/>
    <property type="project" value="UniProtKB-KW"/>
</dbReference>
<reference evidence="2" key="1">
    <citation type="submission" date="2022-01" db="EMBL/GenBank/DDBJ databases">
        <authorList>
            <person name="Jo J.-H."/>
            <person name="Im W.-T."/>
        </authorList>
    </citation>
    <scope>NUCLEOTIDE SEQUENCE</scope>
    <source>
        <strain evidence="2">G124</strain>
    </source>
</reference>
<dbReference type="EMBL" id="JAKFGM010000002">
    <property type="protein sequence ID" value="MCF2515190.1"/>
    <property type="molecule type" value="Genomic_DNA"/>
</dbReference>
<evidence type="ECO:0000313" key="3">
    <source>
        <dbReference type="Proteomes" id="UP001139410"/>
    </source>
</evidence>
<dbReference type="AlphaFoldDB" id="A0A9X1QKR5"/>
<feature type="chain" id="PRO_5040990777" evidence="1">
    <location>
        <begin position="23"/>
        <end position="174"/>
    </location>
</feature>
<evidence type="ECO:0000313" key="2">
    <source>
        <dbReference type="EMBL" id="MCF2515190.1"/>
    </source>
</evidence>
<comment type="caution">
    <text evidence="2">The sequence shown here is derived from an EMBL/GenBank/DDBJ whole genome shotgun (WGS) entry which is preliminary data.</text>
</comment>
<dbReference type="Gene3D" id="2.40.160.20">
    <property type="match status" value="1"/>
</dbReference>
<keyword evidence="3" id="KW-1185">Reference proteome</keyword>
<dbReference type="Proteomes" id="UP001139410">
    <property type="component" value="Unassembled WGS sequence"/>
</dbReference>